<comment type="caution">
    <text evidence="5">The sequence shown here is derived from an EMBL/GenBank/DDBJ whole genome shotgun (WGS) entry which is preliminary data.</text>
</comment>
<dbReference type="InterPro" id="IPR013103">
    <property type="entry name" value="RVT_2"/>
</dbReference>
<gene>
    <name evidence="5" type="ORF">Tci_065560</name>
</gene>
<dbReference type="Pfam" id="PF13976">
    <property type="entry name" value="gag_pre-integrs"/>
    <property type="match status" value="1"/>
</dbReference>
<feature type="coiled-coil region" evidence="1">
    <location>
        <begin position="365"/>
        <end position="406"/>
    </location>
</feature>
<dbReference type="PANTHER" id="PTHR11439:SF442">
    <property type="entry name" value="CYSTEINE-RICH RLK (RECEPTOR-LIKE PROTEIN KINASE) 8"/>
    <property type="match status" value="1"/>
</dbReference>
<dbReference type="PANTHER" id="PTHR11439">
    <property type="entry name" value="GAG-POL-RELATED RETROTRANSPOSON"/>
    <property type="match status" value="1"/>
</dbReference>
<reference evidence="5" key="1">
    <citation type="journal article" date="2019" name="Sci. Rep.">
        <title>Draft genome of Tanacetum cinerariifolium, the natural source of mosquito coil.</title>
        <authorList>
            <person name="Yamashiro T."/>
            <person name="Shiraishi A."/>
            <person name="Satake H."/>
            <person name="Nakayama K."/>
        </authorList>
    </citation>
    <scope>NUCLEOTIDE SEQUENCE</scope>
</reference>
<dbReference type="SUPFAM" id="SSF56672">
    <property type="entry name" value="DNA/RNA polymerases"/>
    <property type="match status" value="1"/>
</dbReference>
<feature type="region of interest" description="Disordered" evidence="2">
    <location>
        <begin position="651"/>
        <end position="670"/>
    </location>
</feature>
<evidence type="ECO:0000256" key="2">
    <source>
        <dbReference type="SAM" id="MobiDB-lite"/>
    </source>
</evidence>
<proteinExistence type="predicted"/>
<evidence type="ECO:0000256" key="1">
    <source>
        <dbReference type="SAM" id="Coils"/>
    </source>
</evidence>
<dbReference type="InterPro" id="IPR043502">
    <property type="entry name" value="DNA/RNA_pol_sf"/>
</dbReference>
<dbReference type="EMBL" id="BKCJ010010887">
    <property type="protein sequence ID" value="GEU93582.1"/>
    <property type="molecule type" value="Genomic_DNA"/>
</dbReference>
<keyword evidence="1" id="KW-0175">Coiled coil</keyword>
<dbReference type="CDD" id="cd09272">
    <property type="entry name" value="RNase_HI_RT_Ty1"/>
    <property type="match status" value="1"/>
</dbReference>
<protein>
    <submittedName>
        <fullName evidence="5">Putative ribonuclease H-like domain-containing protein</fullName>
    </submittedName>
</protein>
<sequence length="1176" mass="134042">MILESVENGPLIWPTIEENGVTRLRKYSELTPAEAIQADYDTQQYSTNQSSTPLSITYPSNDYQSSVYHNVYSPQPSIPQLEYAPTINQQTQLPEFPQLDSGLTVLVFKQGDDPIDAINHMMSFLSAVVTSCYPTTNNQLRNSSNLRYAGDAAAVQNSNSSAQQDALIFYVIEQLKIQVINCTKINLDNKSVNDTLTAELERYKEQVKVLKEGQNIELEPKLYDGNAIKNTYVIVIPDSEETLMLAEENFDKRFVPQTELTAKQAFWSQNCMNSSDPSLFCTPTRVEVPKELPKVSMVNTSLKKLKHHLVGFDVVVKERTTATAIIEGLWGFEHTKACFRDETIPFVKTLKDIFNTFDQYLIDELTEVQNVFHQMEQAVEQQRLELKMFEIKMNQFLIENERLLEQVINKDIVNIVVNSSVDNASVNAHECPQNYSLVFGLWLLQAYDRRLLSAHQFRQQISGYCQVWNDHVEKIMDYGDHQIGNVMISRVYYVEGLGHNLLSIGQFCVSNLEVAFRQHTCYIYNLEGVDLLIGSQGKNMYTLSLGNMMASSPICLLSKASKTKSWLWHQRLSHLNFGAINHLARHGLVRDFNELTAMASEHSSLEPALHEMTPATISSGLMPNPPSSTLVDHLTPKVIAPIAKVVALEPAESTGSPSSTTVNPDAPSAKNISEASCSSDVIPTVVHTAAPNSKHVNKWTKDYPLDNIIGELRRPVSTRLQLHEQALFCYYDAFLSSVEPKTYKDALTQTCWIKAMQEELNEFKCLDVWELVPRSDKVMVITLKWIYKVKLDELGRILKNKSRLVARGYHQKEGIYFEESFAPTTFLNDILREEVYVSQPDGFVDKDNLNHVYKLKKTFCGLKQAPRAWYNLLSKFLLFQEFSKGTVDPTLFIRRQGKDILLISQSPRCIFLNQSKYALESLKKYGMESSGPVDTPMVEKFKLDEDTQGKAVDPTHYRRMVGTLMYLTASRPDLTYVICMCARYQAKPIEKHLHAVKRIFIYLRGTVNRGLWYPKDSSIALTAYANADHAGCQDTRRSTSGSIQLLGDRVVSWSSKRQKSTVISGTEAEYIASSGCYAQVLWMRSQLTDYDKIPIYYDNKSAIALCCNNVQRSRSKHIDIRFHFIKEQVENEVVELYFVNTEYQLADIFTKALCRERIEFFINKLEMRSFMLETLK</sequence>
<organism evidence="5">
    <name type="scientific">Tanacetum cinerariifolium</name>
    <name type="common">Dalmatian daisy</name>
    <name type="synonym">Chrysanthemum cinerariifolium</name>
    <dbReference type="NCBI Taxonomy" id="118510"/>
    <lineage>
        <taxon>Eukaryota</taxon>
        <taxon>Viridiplantae</taxon>
        <taxon>Streptophyta</taxon>
        <taxon>Embryophyta</taxon>
        <taxon>Tracheophyta</taxon>
        <taxon>Spermatophyta</taxon>
        <taxon>Magnoliopsida</taxon>
        <taxon>eudicotyledons</taxon>
        <taxon>Gunneridae</taxon>
        <taxon>Pentapetalae</taxon>
        <taxon>asterids</taxon>
        <taxon>campanulids</taxon>
        <taxon>Asterales</taxon>
        <taxon>Asteraceae</taxon>
        <taxon>Asteroideae</taxon>
        <taxon>Anthemideae</taxon>
        <taxon>Anthemidinae</taxon>
        <taxon>Tanacetum</taxon>
    </lineage>
</organism>
<dbReference type="Pfam" id="PF07727">
    <property type="entry name" value="RVT_2"/>
    <property type="match status" value="1"/>
</dbReference>
<feature type="compositionally biased region" description="Polar residues" evidence="2">
    <location>
        <begin position="653"/>
        <end position="663"/>
    </location>
</feature>
<name>A0A6L2P8M3_TANCI</name>
<evidence type="ECO:0000313" key="5">
    <source>
        <dbReference type="EMBL" id="GEU93582.1"/>
    </source>
</evidence>
<dbReference type="AlphaFoldDB" id="A0A6L2P8M3"/>
<dbReference type="InterPro" id="IPR025724">
    <property type="entry name" value="GAG-pre-integrase_dom"/>
</dbReference>
<evidence type="ECO:0000259" key="4">
    <source>
        <dbReference type="Pfam" id="PF13976"/>
    </source>
</evidence>
<accession>A0A6L2P8M3</accession>
<feature type="domain" description="GAG-pre-integrase" evidence="4">
    <location>
        <begin position="539"/>
        <end position="594"/>
    </location>
</feature>
<feature type="domain" description="Reverse transcriptase Ty1/copia-type" evidence="3">
    <location>
        <begin position="824"/>
        <end position="905"/>
    </location>
</feature>
<evidence type="ECO:0000259" key="3">
    <source>
        <dbReference type="Pfam" id="PF07727"/>
    </source>
</evidence>